<protein>
    <recommendedName>
        <fullName evidence="1">DUF1996 domain-containing protein</fullName>
    </recommendedName>
</protein>
<name>A8PB20_COPC7</name>
<dbReference type="RefSeq" id="XP_001840090.2">
    <property type="nucleotide sequence ID" value="XM_001840038.2"/>
</dbReference>
<evidence type="ECO:0000313" key="3">
    <source>
        <dbReference type="Proteomes" id="UP000001861"/>
    </source>
</evidence>
<dbReference type="GeneID" id="6016728"/>
<evidence type="ECO:0000259" key="1">
    <source>
        <dbReference type="Pfam" id="PF09362"/>
    </source>
</evidence>
<dbReference type="Pfam" id="PF09362">
    <property type="entry name" value="DUF1996"/>
    <property type="match status" value="1"/>
</dbReference>
<accession>A8PB20</accession>
<sequence>MHPAIDIAETATCTTCRFVEDKSNYWTAVMYFRHPNGSFIRVPQMANHNTGPGLAAGGMTVYYFQPRAPTKNLKIQAFAKGFRMITGNPMLRQGIDPSKTAARAVTMRCFGVPIPGGGGTPGYPGDTVHFPTTPCPEGIRSNIYFPQCWDGVNLDSPDHSSHVAHPVGPPSPEGLQIFGTDCPDTHPVRLPLLFMEINWDTRPFNDLSLWPEDGSQPFVFSMGDPTGYGQHADYVFGWEGDSLQRAMEVCTGGDGIPTNCPALTVQDMDSMNQCRQPNKIDEIVEGQYLDKLPGCNPIQEGPEPATMVPNCNAISTTTAAPSPTHPPEVVIPPWTVCYSGPPPNPNPLMPNCDSIPVKTPQPEAPEATLPPAVVTPI</sequence>
<comment type="caution">
    <text evidence="2">The sequence shown here is derived from an EMBL/GenBank/DDBJ whole genome shotgun (WGS) entry which is preliminary data.</text>
</comment>
<dbReference type="OMA" id="VNGWDVP"/>
<dbReference type="eggNOG" id="ENOG502RXTA">
    <property type="taxonomic scope" value="Eukaryota"/>
</dbReference>
<dbReference type="OrthoDB" id="74764at2759"/>
<dbReference type="Proteomes" id="UP000001861">
    <property type="component" value="Unassembled WGS sequence"/>
</dbReference>
<dbReference type="AlphaFoldDB" id="A8PB20"/>
<dbReference type="PANTHER" id="PTHR43662:SF3">
    <property type="entry name" value="DOMAIN PROTEIN, PUTATIVE (AFU_ORTHOLOGUE AFUA_6G11970)-RELATED"/>
    <property type="match status" value="1"/>
</dbReference>
<keyword evidence="3" id="KW-1185">Reference proteome</keyword>
<dbReference type="PANTHER" id="PTHR43662">
    <property type="match status" value="1"/>
</dbReference>
<dbReference type="InParanoid" id="A8PB20"/>
<dbReference type="InterPro" id="IPR018535">
    <property type="entry name" value="DUF1996"/>
</dbReference>
<organism evidence="2 3">
    <name type="scientific">Coprinopsis cinerea (strain Okayama-7 / 130 / ATCC MYA-4618 / FGSC 9003)</name>
    <name type="common">Inky cap fungus</name>
    <name type="synonym">Hormographiella aspergillata</name>
    <dbReference type="NCBI Taxonomy" id="240176"/>
    <lineage>
        <taxon>Eukaryota</taxon>
        <taxon>Fungi</taxon>
        <taxon>Dikarya</taxon>
        <taxon>Basidiomycota</taxon>
        <taxon>Agaricomycotina</taxon>
        <taxon>Agaricomycetes</taxon>
        <taxon>Agaricomycetidae</taxon>
        <taxon>Agaricales</taxon>
        <taxon>Agaricineae</taxon>
        <taxon>Psathyrellaceae</taxon>
        <taxon>Coprinopsis</taxon>
    </lineage>
</organism>
<proteinExistence type="predicted"/>
<dbReference type="STRING" id="240176.A8PB20"/>
<reference evidence="2 3" key="1">
    <citation type="journal article" date="2010" name="Proc. Natl. Acad. Sci. U.S.A.">
        <title>Insights into evolution of multicellular fungi from the assembled chromosomes of the mushroom Coprinopsis cinerea (Coprinus cinereus).</title>
        <authorList>
            <person name="Stajich J.E."/>
            <person name="Wilke S.K."/>
            <person name="Ahren D."/>
            <person name="Au C.H."/>
            <person name="Birren B.W."/>
            <person name="Borodovsky M."/>
            <person name="Burns C."/>
            <person name="Canback B."/>
            <person name="Casselton L.A."/>
            <person name="Cheng C.K."/>
            <person name="Deng J."/>
            <person name="Dietrich F.S."/>
            <person name="Fargo D.C."/>
            <person name="Farman M.L."/>
            <person name="Gathman A.C."/>
            <person name="Goldberg J."/>
            <person name="Guigo R."/>
            <person name="Hoegger P.J."/>
            <person name="Hooker J.B."/>
            <person name="Huggins A."/>
            <person name="James T.Y."/>
            <person name="Kamada T."/>
            <person name="Kilaru S."/>
            <person name="Kodira C."/>
            <person name="Kues U."/>
            <person name="Kupfer D."/>
            <person name="Kwan H.S."/>
            <person name="Lomsadze A."/>
            <person name="Li W."/>
            <person name="Lilly W.W."/>
            <person name="Ma L.J."/>
            <person name="Mackey A.J."/>
            <person name="Manning G."/>
            <person name="Martin F."/>
            <person name="Muraguchi H."/>
            <person name="Natvig D.O."/>
            <person name="Palmerini H."/>
            <person name="Ramesh M.A."/>
            <person name="Rehmeyer C.J."/>
            <person name="Roe B.A."/>
            <person name="Shenoy N."/>
            <person name="Stanke M."/>
            <person name="Ter-Hovhannisyan V."/>
            <person name="Tunlid A."/>
            <person name="Velagapudi R."/>
            <person name="Vision T.J."/>
            <person name="Zeng Q."/>
            <person name="Zolan M.E."/>
            <person name="Pukkila P.J."/>
        </authorList>
    </citation>
    <scope>NUCLEOTIDE SEQUENCE [LARGE SCALE GENOMIC DNA]</scope>
    <source>
        <strain evidence="3">Okayama-7 / 130 / ATCC MYA-4618 / FGSC 9003</strain>
    </source>
</reference>
<feature type="domain" description="DUF1996" evidence="1">
    <location>
        <begin position="9"/>
        <end position="238"/>
    </location>
</feature>
<dbReference type="VEuPathDB" id="FungiDB:CC1G_12847"/>
<dbReference type="HOGENOM" id="CLU_014722_0_2_1"/>
<gene>
    <name evidence="2" type="ORF">CC1G_12847</name>
</gene>
<evidence type="ECO:0000313" key="2">
    <source>
        <dbReference type="EMBL" id="EAU81719.2"/>
    </source>
</evidence>
<dbReference type="EMBL" id="AACS02000004">
    <property type="protein sequence ID" value="EAU81719.2"/>
    <property type="molecule type" value="Genomic_DNA"/>
</dbReference>
<dbReference type="KEGG" id="cci:CC1G_12847"/>